<dbReference type="GO" id="GO:0030267">
    <property type="term" value="F:glyoxylate reductase (NADPH) activity"/>
    <property type="evidence" value="ECO:0007669"/>
    <property type="project" value="TreeGrafter"/>
</dbReference>
<evidence type="ECO:0000259" key="6">
    <source>
        <dbReference type="Pfam" id="PF02826"/>
    </source>
</evidence>
<dbReference type="InterPro" id="IPR006140">
    <property type="entry name" value="D-isomer_DH_NAD-bd"/>
</dbReference>
<dbReference type="GO" id="GO:0051287">
    <property type="term" value="F:NAD binding"/>
    <property type="evidence" value="ECO:0007669"/>
    <property type="project" value="InterPro"/>
</dbReference>
<keyword evidence="8" id="KW-1185">Reference proteome</keyword>
<feature type="domain" description="D-isomer specific 2-hydroxyacid dehydrogenase catalytic" evidence="5">
    <location>
        <begin position="5"/>
        <end position="305"/>
    </location>
</feature>
<dbReference type="EMBL" id="WHUT02000002">
    <property type="protein sequence ID" value="NUB43631.1"/>
    <property type="molecule type" value="Genomic_DNA"/>
</dbReference>
<dbReference type="InterPro" id="IPR036291">
    <property type="entry name" value="NAD(P)-bd_dom_sf"/>
</dbReference>
<dbReference type="AlphaFoldDB" id="A0A8X8GY98"/>
<evidence type="ECO:0000256" key="2">
    <source>
        <dbReference type="ARBA" id="ARBA00023002"/>
    </source>
</evidence>
<organism evidence="7 8">
    <name type="scientific">Fertoeibacter niger</name>
    <dbReference type="NCBI Taxonomy" id="2656921"/>
    <lineage>
        <taxon>Bacteria</taxon>
        <taxon>Pseudomonadati</taxon>
        <taxon>Pseudomonadota</taxon>
        <taxon>Alphaproteobacteria</taxon>
        <taxon>Rhodobacterales</taxon>
        <taxon>Paracoccaceae</taxon>
        <taxon>Fertoeibacter</taxon>
    </lineage>
</organism>
<comment type="similarity">
    <text evidence="1 4">Belongs to the D-isomer specific 2-hydroxyacid dehydrogenase family.</text>
</comment>
<evidence type="ECO:0000259" key="5">
    <source>
        <dbReference type="Pfam" id="PF00389"/>
    </source>
</evidence>
<comment type="caution">
    <text evidence="7">The sequence shown here is derived from an EMBL/GenBank/DDBJ whole genome shotgun (WGS) entry which is preliminary data.</text>
</comment>
<dbReference type="PROSITE" id="PS00671">
    <property type="entry name" value="D_2_HYDROXYACID_DH_3"/>
    <property type="match status" value="1"/>
</dbReference>
<dbReference type="InterPro" id="IPR029753">
    <property type="entry name" value="D-isomer_DH_CS"/>
</dbReference>
<feature type="domain" description="D-isomer specific 2-hydroxyacid dehydrogenase NAD-binding" evidence="6">
    <location>
        <begin position="103"/>
        <end position="276"/>
    </location>
</feature>
<dbReference type="FunFam" id="3.40.50.720:FF:000203">
    <property type="entry name" value="D-3-phosphoglycerate dehydrogenase (SerA)"/>
    <property type="match status" value="1"/>
</dbReference>
<proteinExistence type="inferred from homology"/>
<dbReference type="PROSITE" id="PS00065">
    <property type="entry name" value="D_2_HYDROXYACID_DH_1"/>
    <property type="match status" value="1"/>
</dbReference>
<keyword evidence="2 4" id="KW-0560">Oxidoreductase</keyword>
<dbReference type="RefSeq" id="WP_152824307.1">
    <property type="nucleotide sequence ID" value="NZ_WHUT02000002.1"/>
</dbReference>
<evidence type="ECO:0000313" key="8">
    <source>
        <dbReference type="Proteomes" id="UP000484076"/>
    </source>
</evidence>
<dbReference type="PANTHER" id="PTHR10996:SF283">
    <property type="entry name" value="GLYOXYLATE_HYDROXYPYRUVATE REDUCTASE B"/>
    <property type="match status" value="1"/>
</dbReference>
<protein>
    <submittedName>
        <fullName evidence="7">Dehydrogenase</fullName>
    </submittedName>
</protein>
<dbReference type="GO" id="GO:0005829">
    <property type="term" value="C:cytosol"/>
    <property type="evidence" value="ECO:0007669"/>
    <property type="project" value="TreeGrafter"/>
</dbReference>
<sequence>MIFSTHVLHPEVTARLSAMGDYRVASAPTAAAILAEGTGAEVIVVRTDVPPAYFTAATGLRAAVRHGAGLDMIPMADATAAGVIVANVPGVNAATVAEYAIFAAIALRRQFRAMDHALRDRGWAAGRAFADTGRDLGGATLGILGFGNIGQALHRMALGLGMPVLAHTRRPDTLPAGVGARSLDALVAEADVLVVCCPLTAETRGIISAARIAAMKPDAVLINVARGPLVDTAALTAALQAGHLAGAALDVFDVQPLPADSPLFALPQVILTPHAAGITADSMWRMGMGAADEVARILAGGLPLNFCNPDVLPAYRARFPG</sequence>
<evidence type="ECO:0000313" key="7">
    <source>
        <dbReference type="EMBL" id="NUB43631.1"/>
    </source>
</evidence>
<dbReference type="InterPro" id="IPR029752">
    <property type="entry name" value="D-isomer_DH_CS1"/>
</dbReference>
<name>A0A8X8GY98_9RHOB</name>
<dbReference type="Pfam" id="PF00389">
    <property type="entry name" value="2-Hacid_dh"/>
    <property type="match status" value="1"/>
</dbReference>
<dbReference type="SUPFAM" id="SSF52283">
    <property type="entry name" value="Formate/glycerate dehydrogenase catalytic domain-like"/>
    <property type="match status" value="1"/>
</dbReference>
<evidence type="ECO:0000256" key="1">
    <source>
        <dbReference type="ARBA" id="ARBA00005854"/>
    </source>
</evidence>
<dbReference type="SUPFAM" id="SSF51735">
    <property type="entry name" value="NAD(P)-binding Rossmann-fold domains"/>
    <property type="match status" value="1"/>
</dbReference>
<dbReference type="GO" id="GO:0016618">
    <property type="term" value="F:hydroxypyruvate reductase [NAD(P)H] activity"/>
    <property type="evidence" value="ECO:0007669"/>
    <property type="project" value="TreeGrafter"/>
</dbReference>
<dbReference type="Pfam" id="PF02826">
    <property type="entry name" value="2-Hacid_dh_C"/>
    <property type="match status" value="1"/>
</dbReference>
<dbReference type="InterPro" id="IPR006139">
    <property type="entry name" value="D-isomer_2_OHA_DH_cat_dom"/>
</dbReference>
<keyword evidence="3" id="KW-0520">NAD</keyword>
<reference evidence="7" key="1">
    <citation type="submission" date="2020-05" db="EMBL/GenBank/DDBJ databases">
        <title>Fertoebacter nigrum gen. nov., sp. nov., a new member of the family Rhodobacteraceae.</title>
        <authorList>
            <person name="Szuroczki S."/>
            <person name="Abbaszade G."/>
            <person name="Buni D."/>
            <person name="Schumann P."/>
            <person name="Toth E."/>
        </authorList>
    </citation>
    <scope>NUCLEOTIDE SEQUENCE</scope>
    <source>
        <strain evidence="7">RG-N-1a</strain>
    </source>
</reference>
<accession>A0A8X8GY98</accession>
<evidence type="ECO:0000256" key="4">
    <source>
        <dbReference type="RuleBase" id="RU003719"/>
    </source>
</evidence>
<dbReference type="Gene3D" id="3.40.50.720">
    <property type="entry name" value="NAD(P)-binding Rossmann-like Domain"/>
    <property type="match status" value="2"/>
</dbReference>
<dbReference type="PANTHER" id="PTHR10996">
    <property type="entry name" value="2-HYDROXYACID DEHYDROGENASE-RELATED"/>
    <property type="match status" value="1"/>
</dbReference>
<dbReference type="InterPro" id="IPR050223">
    <property type="entry name" value="D-isomer_2-hydroxyacid_DH"/>
</dbReference>
<dbReference type="Proteomes" id="UP000484076">
    <property type="component" value="Unassembled WGS sequence"/>
</dbReference>
<gene>
    <name evidence="7" type="ORF">GEU84_004475</name>
</gene>
<evidence type="ECO:0000256" key="3">
    <source>
        <dbReference type="ARBA" id="ARBA00023027"/>
    </source>
</evidence>